<dbReference type="EMBL" id="AIME01000012">
    <property type="protein sequence ID" value="EJF74293.1"/>
    <property type="molecule type" value="Genomic_DNA"/>
</dbReference>
<dbReference type="PATRIC" id="fig|1094551.3.peg.1451"/>
<dbReference type="HOGENOM" id="CLU_3285490_0_0_5"/>
<sequence>MHLLACDAFIGIRLKFLLLSQNVTILLRFFLLNEDSLGVS</sequence>
<name>J0YIH3_9HYPH</name>
<reference evidence="1 2" key="1">
    <citation type="submission" date="2012-03" db="EMBL/GenBank/DDBJ databases">
        <title>The Genome Sequence of Bartonella alsatica IBS 382.</title>
        <authorList>
            <consortium name="The Broad Institute Genome Sequencing Platform"/>
            <consortium name="The Broad Institute Genome Sequencing Center for Infectious Disease"/>
            <person name="Feldgarden M."/>
            <person name="Kirby J."/>
            <person name="Kosoy M."/>
            <person name="Birtles R."/>
            <person name="Probert W.S."/>
            <person name="Chiaraviglio L."/>
            <person name="Young S.K."/>
            <person name="Zeng Q."/>
            <person name="Gargeya S."/>
            <person name="Fitzgerald M."/>
            <person name="Haas B."/>
            <person name="Abouelleil A."/>
            <person name="Alvarado L."/>
            <person name="Arachchi H.M."/>
            <person name="Berlin A."/>
            <person name="Chapman S.B."/>
            <person name="Gearin G."/>
            <person name="Goldberg J."/>
            <person name="Griggs A."/>
            <person name="Gujja S."/>
            <person name="Hansen M."/>
            <person name="Heiman D."/>
            <person name="Howarth C."/>
            <person name="Larimer J."/>
            <person name="Lui A."/>
            <person name="MacDonald P.J.P."/>
            <person name="McCowen C."/>
            <person name="Montmayeur A."/>
            <person name="Murphy C."/>
            <person name="Neiman D."/>
            <person name="Pearson M."/>
            <person name="Priest M."/>
            <person name="Roberts A."/>
            <person name="Saif S."/>
            <person name="Shea T."/>
            <person name="Sisk P."/>
            <person name="Stolte C."/>
            <person name="Sykes S."/>
            <person name="Wortman J."/>
            <person name="Nusbaum C."/>
            <person name="Birren B."/>
        </authorList>
    </citation>
    <scope>NUCLEOTIDE SEQUENCE [LARGE SCALE GENOMIC DNA]</scope>
    <source>
        <strain evidence="1 2">IBS 382</strain>
    </source>
</reference>
<dbReference type="Proteomes" id="UP000008761">
    <property type="component" value="Unassembled WGS sequence"/>
</dbReference>
<proteinExistence type="predicted"/>
<dbReference type="AlphaFoldDB" id="J0YIH3"/>
<organism evidence="1 2">
    <name type="scientific">Bartonella alsatica IBS 382</name>
    <dbReference type="NCBI Taxonomy" id="1094551"/>
    <lineage>
        <taxon>Bacteria</taxon>
        <taxon>Pseudomonadati</taxon>
        <taxon>Pseudomonadota</taxon>
        <taxon>Alphaproteobacteria</taxon>
        <taxon>Hyphomicrobiales</taxon>
        <taxon>Bartonellaceae</taxon>
        <taxon>Bartonella</taxon>
    </lineage>
</organism>
<protein>
    <submittedName>
        <fullName evidence="1">Uncharacterized protein</fullName>
    </submittedName>
</protein>
<evidence type="ECO:0000313" key="1">
    <source>
        <dbReference type="EMBL" id="EJF74293.1"/>
    </source>
</evidence>
<accession>J0YIH3</accession>
<comment type="caution">
    <text evidence="1">The sequence shown here is derived from an EMBL/GenBank/DDBJ whole genome shotgun (WGS) entry which is preliminary data.</text>
</comment>
<gene>
    <name evidence="1" type="ORF">MEC_01321</name>
</gene>
<evidence type="ECO:0000313" key="2">
    <source>
        <dbReference type="Proteomes" id="UP000008761"/>
    </source>
</evidence>
<dbReference type="STRING" id="1094551.MEC_01321"/>